<proteinExistence type="predicted"/>
<protein>
    <recommendedName>
        <fullName evidence="5">DUF637 domain-containing protein</fullName>
    </recommendedName>
</protein>
<organism evidence="3 4">
    <name type="scientific">Micavibrio aeruginosavorus</name>
    <dbReference type="NCBI Taxonomy" id="349221"/>
    <lineage>
        <taxon>Bacteria</taxon>
        <taxon>Pseudomonadati</taxon>
        <taxon>Bdellovibrionota</taxon>
        <taxon>Bdellovibrionia</taxon>
        <taxon>Bdellovibrionales</taxon>
        <taxon>Pseudobdellovibrionaceae</taxon>
        <taxon>Micavibrio</taxon>
    </lineage>
</organism>
<dbReference type="Proteomes" id="UP000249417">
    <property type="component" value="Unassembled WGS sequence"/>
</dbReference>
<sequence>MKWLARGALGLLSVIGVGTTAAVGDQFVSGGSWTTKLVGGIKSALGLGQNDASGKVGYDWIGTLIEYISKLIKQTIGENGLTNSLDRLSSRMTGKPLEEYDDYEHVDGSKPGAHAQHAPGNDLKSDADGNTPGGGPGSLIAGGATAATFGAGALALGGRAIPVAGAAVAVAEGAYDVTDSLSKGEYKKAFVRAVSTVPDAAGCFFGPLGFAAGVAGRELVENFGEAALGKEAHIEDSVLAGATKGVAKWAFGIK</sequence>
<evidence type="ECO:0000256" key="1">
    <source>
        <dbReference type="SAM" id="MobiDB-lite"/>
    </source>
</evidence>
<name>A0A2W5PWR2_9BACT</name>
<keyword evidence="2" id="KW-0732">Signal</keyword>
<gene>
    <name evidence="3" type="ORF">DI551_04230</name>
</gene>
<comment type="caution">
    <text evidence="3">The sequence shown here is derived from an EMBL/GenBank/DDBJ whole genome shotgun (WGS) entry which is preliminary data.</text>
</comment>
<accession>A0A2W5PWR2</accession>
<feature type="region of interest" description="Disordered" evidence="1">
    <location>
        <begin position="102"/>
        <end position="136"/>
    </location>
</feature>
<dbReference type="EMBL" id="QFQB01000020">
    <property type="protein sequence ID" value="PZQ46903.1"/>
    <property type="molecule type" value="Genomic_DNA"/>
</dbReference>
<evidence type="ECO:0000313" key="3">
    <source>
        <dbReference type="EMBL" id="PZQ46903.1"/>
    </source>
</evidence>
<feature type="signal peptide" evidence="2">
    <location>
        <begin position="1"/>
        <end position="21"/>
    </location>
</feature>
<evidence type="ECO:0008006" key="5">
    <source>
        <dbReference type="Google" id="ProtNLM"/>
    </source>
</evidence>
<dbReference type="AlphaFoldDB" id="A0A2W5PWR2"/>
<reference evidence="3 4" key="1">
    <citation type="submission" date="2017-08" db="EMBL/GenBank/DDBJ databases">
        <title>Infants hospitalized years apart are colonized by the same room-sourced microbial strains.</title>
        <authorList>
            <person name="Brooks B."/>
            <person name="Olm M.R."/>
            <person name="Firek B.A."/>
            <person name="Baker R."/>
            <person name="Thomas B.C."/>
            <person name="Morowitz M.J."/>
            <person name="Banfield J.F."/>
        </authorList>
    </citation>
    <scope>NUCLEOTIDE SEQUENCE [LARGE SCALE GENOMIC DNA]</scope>
    <source>
        <strain evidence="3">S2_005_002_R2_29</strain>
    </source>
</reference>
<evidence type="ECO:0000256" key="2">
    <source>
        <dbReference type="SAM" id="SignalP"/>
    </source>
</evidence>
<feature type="chain" id="PRO_5015989448" description="DUF637 domain-containing protein" evidence="2">
    <location>
        <begin position="22"/>
        <end position="254"/>
    </location>
</feature>
<evidence type="ECO:0000313" key="4">
    <source>
        <dbReference type="Proteomes" id="UP000249417"/>
    </source>
</evidence>